<name>A0A075GZV4_9EURY</name>
<dbReference type="GO" id="GO:0004812">
    <property type="term" value="F:aminoacyl-tRNA ligase activity"/>
    <property type="evidence" value="ECO:0007669"/>
    <property type="project" value="InterPro"/>
</dbReference>
<accession>A0A075GZV4</accession>
<dbReference type="GO" id="GO:0006418">
    <property type="term" value="P:tRNA aminoacylation for protein translation"/>
    <property type="evidence" value="ECO:0007669"/>
    <property type="project" value="InterPro"/>
</dbReference>
<organism evidence="1">
    <name type="scientific">uncultured marine group II/III euryarchaeote KM3_37_C11</name>
    <dbReference type="NCBI Taxonomy" id="1456442"/>
    <lineage>
        <taxon>Archaea</taxon>
        <taxon>Methanobacteriati</taxon>
        <taxon>Methanobacteriota</taxon>
        <taxon>environmental samples</taxon>
    </lineage>
</organism>
<dbReference type="AlphaFoldDB" id="A0A075GZV4"/>
<proteinExistence type="predicted"/>
<protein>
    <submittedName>
        <fullName evidence="1">Uncharacterized protein</fullName>
    </submittedName>
</protein>
<dbReference type="SUPFAM" id="SSF47323">
    <property type="entry name" value="Anticodon-binding domain of a subclass of class I aminoacyl-tRNA synthetases"/>
    <property type="match status" value="1"/>
</dbReference>
<dbReference type="EMBL" id="KF900863">
    <property type="protein sequence ID" value="AIF09456.1"/>
    <property type="molecule type" value="Genomic_DNA"/>
</dbReference>
<dbReference type="Gene3D" id="1.20.120.1910">
    <property type="entry name" value="Cysteine-tRNA ligase, C-terminal anti-codon recognition domain"/>
    <property type="match status" value="1"/>
</dbReference>
<dbReference type="GO" id="GO:0005524">
    <property type="term" value="F:ATP binding"/>
    <property type="evidence" value="ECO:0007669"/>
    <property type="project" value="InterPro"/>
</dbReference>
<dbReference type="InterPro" id="IPR009080">
    <property type="entry name" value="tRNAsynth_Ia_anticodon-bd"/>
</dbReference>
<evidence type="ECO:0000313" key="1">
    <source>
        <dbReference type="EMBL" id="AIF09456.1"/>
    </source>
</evidence>
<reference evidence="1" key="1">
    <citation type="journal article" date="2014" name="Genome Biol. Evol.">
        <title>Pangenome evidence for extensive interdomain horizontal transfer affecting lineage core and shell genes in uncultured planktonic thaumarchaeota and euryarchaeota.</title>
        <authorList>
            <person name="Deschamps P."/>
            <person name="Zivanovic Y."/>
            <person name="Moreira D."/>
            <person name="Rodriguez-Valera F."/>
            <person name="Lopez-Garcia P."/>
        </authorList>
    </citation>
    <scope>NUCLEOTIDE SEQUENCE</scope>
</reference>
<sequence>MATTWAVIKDKKVPDKEKVYLLLRFDNIFGFNLRKLKFKSIPFTIKRLAEKRLKARLKKDFQTADKLRKLLKSKGYEIEDTIKSYILKRK</sequence>